<dbReference type="SUPFAM" id="SSF47413">
    <property type="entry name" value="lambda repressor-like DNA-binding domains"/>
    <property type="match status" value="1"/>
</dbReference>
<dbReference type="CDD" id="cd00093">
    <property type="entry name" value="HTH_XRE"/>
    <property type="match status" value="1"/>
</dbReference>
<dbReference type="AlphaFoldDB" id="A0A1V9GXK9"/>
<accession>A0A1V9GXK9</accession>
<reference evidence="3" key="2">
    <citation type="journal article" date="2017" name="Plant Pathol.">
        <title>Pathogenicity and virulence gene content of Xanthomonas strains infecting Araceae, formerly known as Xanthomonas axonopodis pv. dieffenbachiae.</title>
        <authorList>
            <person name="Constantin E.C."/>
            <person name="Haegeman A."/>
            <person name="Van Vaerenbergh J."/>
            <person name="Baeyen S."/>
            <person name="Van Malderghem C."/>
            <person name="Maes M."/>
            <person name="Cottyn B."/>
        </authorList>
    </citation>
    <scope>NUCLEOTIDE SEQUENCE [LARGE SCALE GENOMIC DNA]</scope>
    <source>
        <strain evidence="3">LMG 25940</strain>
    </source>
</reference>
<reference evidence="2 3" key="1">
    <citation type="journal article" date="2016" name="Plant Pathol.">
        <title>Genetic characterization of strains named as Xanthomonas axonopodis pv. dieffenbachiae leads to a taxonomic revision of the X. axonopodis species complex.</title>
        <authorList>
            <person name="Constantin E.C."/>
            <person name="Cleenwerck I."/>
            <person name="Maes M."/>
            <person name="Baeyen S."/>
            <person name="Van Malderghem C."/>
            <person name="De Vos P."/>
            <person name="Cottyn B."/>
        </authorList>
    </citation>
    <scope>NUCLEOTIDE SEQUENCE [LARGE SCALE GENOMIC DNA]</scope>
    <source>
        <strain evidence="2 3">LMG 25940</strain>
    </source>
</reference>
<gene>
    <name evidence="2" type="ORF">IM53_001710</name>
</gene>
<proteinExistence type="predicted"/>
<dbReference type="RefSeq" id="WP_081022919.1">
    <property type="nucleotide sequence ID" value="NZ_CP041380.1"/>
</dbReference>
<dbReference type="SMART" id="SM00530">
    <property type="entry name" value="HTH_XRE"/>
    <property type="match status" value="1"/>
</dbReference>
<sequence>MPASLPTSSVFGRRLRAARRVAGLSQVELGALLGMNEKSASSRLSRYERGEREPDHETLAALSKVLDVPPAYFHASSDVLAEIILLVARLPVDRQERLLGVIKGYLTQPQAHVEKD</sequence>
<evidence type="ECO:0000313" key="2">
    <source>
        <dbReference type="EMBL" id="OQP75335.1"/>
    </source>
</evidence>
<evidence type="ECO:0000259" key="1">
    <source>
        <dbReference type="PROSITE" id="PS50943"/>
    </source>
</evidence>
<feature type="domain" description="HTH cro/C1-type" evidence="1">
    <location>
        <begin position="15"/>
        <end position="73"/>
    </location>
</feature>
<dbReference type="EMBL" id="JPYI02000095">
    <property type="protein sequence ID" value="OQP75335.1"/>
    <property type="molecule type" value="Genomic_DNA"/>
</dbReference>
<dbReference type="GO" id="GO:0003677">
    <property type="term" value="F:DNA binding"/>
    <property type="evidence" value="ECO:0007669"/>
    <property type="project" value="InterPro"/>
</dbReference>
<dbReference type="InterPro" id="IPR010982">
    <property type="entry name" value="Lambda_DNA-bd_dom_sf"/>
</dbReference>
<comment type="caution">
    <text evidence="2">The sequence shown here is derived from an EMBL/GenBank/DDBJ whole genome shotgun (WGS) entry which is preliminary data.</text>
</comment>
<name>A0A1V9GXK9_9XANT</name>
<dbReference type="STRING" id="1437877.GCA_001564415_01883"/>
<protein>
    <submittedName>
        <fullName evidence="2">Transcriptional regulator</fullName>
    </submittedName>
</protein>
<evidence type="ECO:0000313" key="3">
    <source>
        <dbReference type="Proteomes" id="UP000050546"/>
    </source>
</evidence>
<dbReference type="Pfam" id="PF01381">
    <property type="entry name" value="HTH_3"/>
    <property type="match status" value="1"/>
</dbReference>
<dbReference type="InterPro" id="IPR001387">
    <property type="entry name" value="Cro/C1-type_HTH"/>
</dbReference>
<dbReference type="Gene3D" id="1.10.260.40">
    <property type="entry name" value="lambda repressor-like DNA-binding domains"/>
    <property type="match status" value="1"/>
</dbReference>
<dbReference type="GeneID" id="93990306"/>
<organism evidence="2 3">
    <name type="scientific">Xanthomonas phaseoli pv. dieffenbachiae</name>
    <dbReference type="NCBI Taxonomy" id="92828"/>
    <lineage>
        <taxon>Bacteria</taxon>
        <taxon>Pseudomonadati</taxon>
        <taxon>Pseudomonadota</taxon>
        <taxon>Gammaproteobacteria</taxon>
        <taxon>Lysobacterales</taxon>
        <taxon>Lysobacteraceae</taxon>
        <taxon>Xanthomonas</taxon>
    </lineage>
</organism>
<dbReference type="PROSITE" id="PS50943">
    <property type="entry name" value="HTH_CROC1"/>
    <property type="match status" value="1"/>
</dbReference>
<dbReference type="Proteomes" id="UP000050546">
    <property type="component" value="Unassembled WGS sequence"/>
</dbReference>